<feature type="region of interest" description="Disordered" evidence="1">
    <location>
        <begin position="1"/>
        <end position="62"/>
    </location>
</feature>
<dbReference type="GO" id="GO:0003351">
    <property type="term" value="P:epithelial cilium movement involved in extracellular fluid movement"/>
    <property type="evidence" value="ECO:0007669"/>
    <property type="project" value="TreeGrafter"/>
</dbReference>
<name>A0A5N5NLB8_PANHP</name>
<feature type="region of interest" description="Disordered" evidence="1">
    <location>
        <begin position="314"/>
        <end position="335"/>
    </location>
</feature>
<feature type="compositionally biased region" description="Low complexity" evidence="1">
    <location>
        <begin position="321"/>
        <end position="333"/>
    </location>
</feature>
<dbReference type="PANTHER" id="PTHR21963">
    <property type="entry name" value="PF6"/>
    <property type="match status" value="1"/>
</dbReference>
<organism evidence="2 3">
    <name type="scientific">Pangasianodon hypophthalmus</name>
    <name type="common">Striped catfish</name>
    <name type="synonym">Helicophagus hypophthalmus</name>
    <dbReference type="NCBI Taxonomy" id="310915"/>
    <lineage>
        <taxon>Eukaryota</taxon>
        <taxon>Metazoa</taxon>
        <taxon>Chordata</taxon>
        <taxon>Craniata</taxon>
        <taxon>Vertebrata</taxon>
        <taxon>Euteleostomi</taxon>
        <taxon>Actinopterygii</taxon>
        <taxon>Neopterygii</taxon>
        <taxon>Teleostei</taxon>
        <taxon>Ostariophysi</taxon>
        <taxon>Siluriformes</taxon>
        <taxon>Pangasiidae</taxon>
        <taxon>Pangasianodon</taxon>
    </lineage>
</organism>
<dbReference type="GO" id="GO:0005576">
    <property type="term" value="C:extracellular region"/>
    <property type="evidence" value="ECO:0007669"/>
    <property type="project" value="GOC"/>
</dbReference>
<evidence type="ECO:0000313" key="3">
    <source>
        <dbReference type="Proteomes" id="UP000327468"/>
    </source>
</evidence>
<feature type="region of interest" description="Disordered" evidence="1">
    <location>
        <begin position="671"/>
        <end position="709"/>
    </location>
</feature>
<dbReference type="Proteomes" id="UP000327468">
    <property type="component" value="Chromosome 8"/>
</dbReference>
<reference evidence="2 3" key="1">
    <citation type="submission" date="2019-06" db="EMBL/GenBank/DDBJ databases">
        <title>A chromosome-scale genome assembly of the striped catfish, Pangasianodon hypophthalmus.</title>
        <authorList>
            <person name="Wen M."/>
            <person name="Zahm M."/>
            <person name="Roques C."/>
            <person name="Cabau C."/>
            <person name="Klopp C."/>
            <person name="Donnadieu C."/>
            <person name="Jouanno E."/>
            <person name="Avarre J.-C."/>
            <person name="Campet M."/>
            <person name="Ha T.T.T."/>
            <person name="Dugue R."/>
            <person name="Lampietro C."/>
            <person name="Louis A."/>
            <person name="Herpin A."/>
            <person name="Echchiki A."/>
            <person name="Berthelot C."/>
            <person name="Parey E."/>
            <person name="Roest-Crollius H."/>
            <person name="Braasch I."/>
            <person name="Postlethwait J."/>
            <person name="Bobe J."/>
            <person name="Montfort J."/>
            <person name="Bouchez O."/>
            <person name="Begum T."/>
            <person name="Schartl M."/>
            <person name="Guiguen Y."/>
        </authorList>
    </citation>
    <scope>NUCLEOTIDE SEQUENCE [LARGE SCALE GENOMIC DNA]</scope>
    <source>
        <strain evidence="2 3">Indonesia</strain>
        <tissue evidence="2">Blood</tissue>
    </source>
</reference>
<sequence>MKKENGEKSSAKGGERTASTRESRKSREDECHTPHTSTEQRSDSSDAHTHTETQPAFTGYRMDGRLVQVRGESQCVYPSDGGQISVERVHYVQGSTQLKVCVRKDGHCFYTHITEPERQNTHDQRQKFGCFYAVLSNGLTLAYSHTHQEVDEAFPRQLHVSLPTGLQIHFSFHHTAYGQAVLVRQSLPSSGSKLPTTHTESSRTITCDGAVIKHMRDGSIKPSSGVERAESTARAELKEQVEMTGGSWCTTTPSGVRIRTIRGKRVEEKPVLTFYSTDPQTHSVVMTRDDGVLCVLEKHRAAVDHADGTRITSFYQQRETQSQQSSGSSSDGGRVSMVKVEKSGFATVMMKCEEKSSEVLFRDGTTISATAHGSYRVCLSDGGCLSLREDGVAVYSSTGPEGDQRGRYIMSHSEGLMCELTDPEGNHYQVTAEGGVSITHTDTESETQHNTDVDTHTPRLFVVCADGSALEFLSPQTVDEILQKEKTDPSVAVIREPIPHTHDAFAITILKPFSDPSSYWLSPKHLDDIIPANLQSRKWDTVLISPWLPEVKTHGSPFGASLGRGLELKKRTTLGSDPTPPVLQNPNTLLIRRITEHTPFTQQHYEHLQHKLLLYINQLLQREKLKDEMKLKDPQTAEEELHHSDLHLLQSHSDSTPQSVLSLYSQAVGVSRSPLSNQHSDQQATHRTQKQKSEWGNRIRQHRSDLQEETRHRYALRNHIITPYFHPELQEMTRSVRQASVPTANTTV</sequence>
<evidence type="ECO:0008006" key="4">
    <source>
        <dbReference type="Google" id="ProtNLM"/>
    </source>
</evidence>
<evidence type="ECO:0000256" key="1">
    <source>
        <dbReference type="SAM" id="MobiDB-lite"/>
    </source>
</evidence>
<comment type="caution">
    <text evidence="2">The sequence shown here is derived from an EMBL/GenBank/DDBJ whole genome shotgun (WGS) entry which is preliminary data.</text>
</comment>
<feature type="compositionally biased region" description="Basic and acidic residues" evidence="1">
    <location>
        <begin position="1"/>
        <end position="51"/>
    </location>
</feature>
<dbReference type="InterPro" id="IPR026173">
    <property type="entry name" value="SPAG17"/>
</dbReference>
<proteinExistence type="predicted"/>
<dbReference type="PANTHER" id="PTHR21963:SF1">
    <property type="entry name" value="SPERM-ASSOCIATED ANTIGEN 17"/>
    <property type="match status" value="1"/>
</dbReference>
<dbReference type="AlphaFoldDB" id="A0A5N5NLB8"/>
<feature type="compositionally biased region" description="Polar residues" evidence="1">
    <location>
        <begin position="673"/>
        <end position="686"/>
    </location>
</feature>
<feature type="compositionally biased region" description="Basic and acidic residues" evidence="1">
    <location>
        <begin position="691"/>
        <end position="709"/>
    </location>
</feature>
<dbReference type="EMBL" id="VFJC01000009">
    <property type="protein sequence ID" value="KAB5567056.1"/>
    <property type="molecule type" value="Genomic_DNA"/>
</dbReference>
<protein>
    <recommendedName>
        <fullName evidence="4">Sperm-associated antigen 17</fullName>
    </recommendedName>
</protein>
<gene>
    <name evidence="2" type="ORF">PHYPO_G00228430</name>
</gene>
<accession>A0A5N5NLB8</accession>
<evidence type="ECO:0000313" key="2">
    <source>
        <dbReference type="EMBL" id="KAB5567056.1"/>
    </source>
</evidence>
<keyword evidence="3" id="KW-1185">Reference proteome</keyword>
<dbReference type="GO" id="GO:1904158">
    <property type="term" value="P:axonemal central apparatus assembly"/>
    <property type="evidence" value="ECO:0007669"/>
    <property type="project" value="TreeGrafter"/>
</dbReference>
<dbReference type="GO" id="GO:1990716">
    <property type="term" value="C:axonemal central apparatus"/>
    <property type="evidence" value="ECO:0007669"/>
    <property type="project" value="TreeGrafter"/>
</dbReference>